<evidence type="ECO:0000256" key="2">
    <source>
        <dbReference type="ARBA" id="ARBA00012438"/>
    </source>
</evidence>
<keyword evidence="5" id="KW-0547">Nucleotide-binding</keyword>
<keyword evidence="4" id="KW-0808">Transferase</keyword>
<dbReference type="SMART" id="SM00387">
    <property type="entry name" value="HATPase_c"/>
    <property type="match status" value="1"/>
</dbReference>
<dbReference type="InterPro" id="IPR005467">
    <property type="entry name" value="His_kinase_dom"/>
</dbReference>
<evidence type="ECO:0000256" key="7">
    <source>
        <dbReference type="ARBA" id="ARBA00022840"/>
    </source>
</evidence>
<evidence type="ECO:0000256" key="5">
    <source>
        <dbReference type="ARBA" id="ARBA00022741"/>
    </source>
</evidence>
<sequence>METVRARKDGARVPVLLICVPVSSDGAGYLIYRDLAETKRLQNEQRRYHEIQLELANVNRIATLGQLSASIAHELNQPLTGIIINCGASLRMLASMPPNLDAVQDAVRRTMRDGQRASEVITRLRALFSKKEPELEPVDLNEATRDVIALSHGEFENSRVVVRTEFAADLPLVTADRIQLQQVILNLLRNAMDAMSTVVDRPKDLLIRSELAEDGCVRLSVKDAGVGFDPNAMAKLFEAFYSTKTDGMGVGLAVSRYIVENHHGRMWASLNDGPGATFSFSIPFRRGADIPGALR</sequence>
<dbReference type="Pfam" id="PF02518">
    <property type="entry name" value="HATPase_c"/>
    <property type="match status" value="1"/>
</dbReference>
<keyword evidence="8" id="KW-0902">Two-component regulatory system</keyword>
<protein>
    <recommendedName>
        <fullName evidence="2">histidine kinase</fullName>
        <ecNumber evidence="2">2.7.13.3</ecNumber>
    </recommendedName>
</protein>
<dbReference type="InterPro" id="IPR004358">
    <property type="entry name" value="Sig_transdc_His_kin-like_C"/>
</dbReference>
<dbReference type="SUPFAM" id="SSF47384">
    <property type="entry name" value="Homodimeric domain of signal transducing histidine kinase"/>
    <property type="match status" value="1"/>
</dbReference>
<dbReference type="SMART" id="SM00388">
    <property type="entry name" value="HisKA"/>
    <property type="match status" value="1"/>
</dbReference>
<dbReference type="Pfam" id="PF00512">
    <property type="entry name" value="HisKA"/>
    <property type="match status" value="1"/>
</dbReference>
<dbReference type="CDD" id="cd00082">
    <property type="entry name" value="HisKA"/>
    <property type="match status" value="1"/>
</dbReference>
<organism evidence="10 11">
    <name type="scientific">Ramlibacter montanisoli</name>
    <dbReference type="NCBI Taxonomy" id="2732512"/>
    <lineage>
        <taxon>Bacteria</taxon>
        <taxon>Pseudomonadati</taxon>
        <taxon>Pseudomonadota</taxon>
        <taxon>Betaproteobacteria</taxon>
        <taxon>Burkholderiales</taxon>
        <taxon>Comamonadaceae</taxon>
        <taxon>Ramlibacter</taxon>
    </lineage>
</organism>
<evidence type="ECO:0000259" key="9">
    <source>
        <dbReference type="PROSITE" id="PS50109"/>
    </source>
</evidence>
<dbReference type="PANTHER" id="PTHR43065:SF10">
    <property type="entry name" value="PEROXIDE STRESS-ACTIVATED HISTIDINE KINASE MAK3"/>
    <property type="match status" value="1"/>
</dbReference>
<dbReference type="PROSITE" id="PS50109">
    <property type="entry name" value="HIS_KIN"/>
    <property type="match status" value="1"/>
</dbReference>
<dbReference type="InterPro" id="IPR036890">
    <property type="entry name" value="HATPase_C_sf"/>
</dbReference>
<dbReference type="PRINTS" id="PR00344">
    <property type="entry name" value="BCTRLSENSOR"/>
</dbReference>
<reference evidence="10 11" key="2">
    <citation type="submission" date="2020-06" db="EMBL/GenBank/DDBJ databases">
        <title>Ramlibacter rhizophilus sp. nov., isolated from rhizosphere soil of national flower Mugunghwa from South Korea.</title>
        <authorList>
            <person name="Zheng-Fei Y."/>
            <person name="Huan T."/>
        </authorList>
    </citation>
    <scope>NUCLEOTIDE SEQUENCE [LARGE SCALE GENOMIC DNA]</scope>
    <source>
        <strain evidence="10 11">B156</strain>
    </source>
</reference>
<dbReference type="GO" id="GO:0000155">
    <property type="term" value="F:phosphorelay sensor kinase activity"/>
    <property type="evidence" value="ECO:0007669"/>
    <property type="project" value="InterPro"/>
</dbReference>
<comment type="caution">
    <text evidence="10">The sequence shown here is derived from an EMBL/GenBank/DDBJ whole genome shotgun (WGS) entry which is preliminary data.</text>
</comment>
<dbReference type="GO" id="GO:0005524">
    <property type="term" value="F:ATP binding"/>
    <property type="evidence" value="ECO:0007669"/>
    <property type="project" value="UniProtKB-KW"/>
</dbReference>
<reference evidence="10 11" key="1">
    <citation type="submission" date="2020-05" db="EMBL/GenBank/DDBJ databases">
        <authorList>
            <person name="Khan S.A."/>
            <person name="Jeon C.O."/>
            <person name="Chun B.H."/>
        </authorList>
    </citation>
    <scope>NUCLEOTIDE SEQUENCE [LARGE SCALE GENOMIC DNA]</scope>
    <source>
        <strain evidence="10 11">B156</strain>
    </source>
</reference>
<evidence type="ECO:0000256" key="8">
    <source>
        <dbReference type="ARBA" id="ARBA00023012"/>
    </source>
</evidence>
<dbReference type="EMBL" id="JABFCS010000001">
    <property type="protein sequence ID" value="NNU41969.1"/>
    <property type="molecule type" value="Genomic_DNA"/>
</dbReference>
<evidence type="ECO:0000256" key="4">
    <source>
        <dbReference type="ARBA" id="ARBA00022679"/>
    </source>
</evidence>
<evidence type="ECO:0000256" key="6">
    <source>
        <dbReference type="ARBA" id="ARBA00022777"/>
    </source>
</evidence>
<dbReference type="Gene3D" id="1.10.287.130">
    <property type="match status" value="1"/>
</dbReference>
<keyword evidence="6" id="KW-0418">Kinase</keyword>
<evidence type="ECO:0000313" key="10">
    <source>
        <dbReference type="EMBL" id="NNU41969.1"/>
    </source>
</evidence>
<comment type="catalytic activity">
    <reaction evidence="1">
        <text>ATP + protein L-histidine = ADP + protein N-phospho-L-histidine.</text>
        <dbReference type="EC" id="2.7.13.3"/>
    </reaction>
</comment>
<keyword evidence="3" id="KW-0597">Phosphoprotein</keyword>
<keyword evidence="7" id="KW-0067">ATP-binding</keyword>
<evidence type="ECO:0000313" key="11">
    <source>
        <dbReference type="Proteomes" id="UP000552954"/>
    </source>
</evidence>
<dbReference type="Proteomes" id="UP000552954">
    <property type="component" value="Unassembled WGS sequence"/>
</dbReference>
<accession>A0A849KJP2</accession>
<evidence type="ECO:0000256" key="3">
    <source>
        <dbReference type="ARBA" id="ARBA00022553"/>
    </source>
</evidence>
<name>A0A849KJP2_9BURK</name>
<feature type="domain" description="Histidine kinase" evidence="9">
    <location>
        <begin position="70"/>
        <end position="286"/>
    </location>
</feature>
<proteinExistence type="predicted"/>
<dbReference type="InterPro" id="IPR003661">
    <property type="entry name" value="HisK_dim/P_dom"/>
</dbReference>
<dbReference type="PANTHER" id="PTHR43065">
    <property type="entry name" value="SENSOR HISTIDINE KINASE"/>
    <property type="match status" value="1"/>
</dbReference>
<evidence type="ECO:0000256" key="1">
    <source>
        <dbReference type="ARBA" id="ARBA00000085"/>
    </source>
</evidence>
<dbReference type="EC" id="2.7.13.3" evidence="2"/>
<gene>
    <name evidence="10" type="ORF">HK415_00525</name>
</gene>
<dbReference type="SUPFAM" id="SSF55874">
    <property type="entry name" value="ATPase domain of HSP90 chaperone/DNA topoisomerase II/histidine kinase"/>
    <property type="match status" value="1"/>
</dbReference>
<dbReference type="InterPro" id="IPR036097">
    <property type="entry name" value="HisK_dim/P_sf"/>
</dbReference>
<dbReference type="RefSeq" id="WP_171556380.1">
    <property type="nucleotide sequence ID" value="NZ_JABFCS010000001.1"/>
</dbReference>
<keyword evidence="11" id="KW-1185">Reference proteome</keyword>
<dbReference type="Gene3D" id="3.30.565.10">
    <property type="entry name" value="Histidine kinase-like ATPase, C-terminal domain"/>
    <property type="match status" value="1"/>
</dbReference>
<dbReference type="InterPro" id="IPR003594">
    <property type="entry name" value="HATPase_dom"/>
</dbReference>
<dbReference type="AlphaFoldDB" id="A0A849KJP2"/>